<keyword evidence="1" id="KW-0732">Signal</keyword>
<dbReference type="Proteomes" id="UP000825367">
    <property type="component" value="Chromosome"/>
</dbReference>
<evidence type="ECO:0000313" key="3">
    <source>
        <dbReference type="Proteomes" id="UP000825367"/>
    </source>
</evidence>
<keyword evidence="3" id="KW-1185">Reference proteome</keyword>
<feature type="signal peptide" evidence="1">
    <location>
        <begin position="1"/>
        <end position="32"/>
    </location>
</feature>
<proteinExistence type="predicted"/>
<dbReference type="PROSITE" id="PS51318">
    <property type="entry name" value="TAT"/>
    <property type="match status" value="1"/>
</dbReference>
<protein>
    <recommendedName>
        <fullName evidence="4">Secreted protein</fullName>
    </recommendedName>
</protein>
<organism evidence="2 3">
    <name type="scientific">Mycolicibacterium pallens</name>
    <dbReference type="NCBI Taxonomy" id="370524"/>
    <lineage>
        <taxon>Bacteria</taxon>
        <taxon>Bacillati</taxon>
        <taxon>Actinomycetota</taxon>
        <taxon>Actinomycetes</taxon>
        <taxon>Mycobacteriales</taxon>
        <taxon>Mycobacteriaceae</taxon>
        <taxon>Mycolicibacterium</taxon>
    </lineage>
</organism>
<evidence type="ECO:0008006" key="4">
    <source>
        <dbReference type="Google" id="ProtNLM"/>
    </source>
</evidence>
<evidence type="ECO:0000313" key="2">
    <source>
        <dbReference type="EMBL" id="QYL19148.1"/>
    </source>
</evidence>
<sequence length="169" mass="17822">MARIDRRSVIALAGLCAASVATALWLPPVAFADAASWNGDYAITFIVGPKGGTSVAAGQPEQQHTETYGLQSTCAVGKCTATITSGPPPSNPTVPQPVQFTWDGSAWTQASDFQWQCMMPDGSIQWNPAHAEVRYTPQADGSLAGTMHTEIFSGACQGTVDMNMTAERV</sequence>
<dbReference type="InterPro" id="IPR006311">
    <property type="entry name" value="TAT_signal"/>
</dbReference>
<evidence type="ECO:0000256" key="1">
    <source>
        <dbReference type="SAM" id="SignalP"/>
    </source>
</evidence>
<reference evidence="2 3" key="1">
    <citation type="submission" date="2021-07" db="EMBL/GenBank/DDBJ databases">
        <title>Whole genome sequencing of non-tuberculosis mycobacteria type-strains.</title>
        <authorList>
            <person name="Igarashi Y."/>
            <person name="Osugi A."/>
            <person name="Mitarai S."/>
        </authorList>
    </citation>
    <scope>NUCLEOTIDE SEQUENCE [LARGE SCALE GENOMIC DNA]</scope>
    <source>
        <strain evidence="2 3">JCM 16370</strain>
    </source>
</reference>
<name>A0ABX8VSI3_9MYCO</name>
<dbReference type="RefSeq" id="WP_220046396.1">
    <property type="nucleotide sequence ID" value="NZ_BAAAVX010000005.1"/>
</dbReference>
<dbReference type="EMBL" id="CP080333">
    <property type="protein sequence ID" value="QYL19148.1"/>
    <property type="molecule type" value="Genomic_DNA"/>
</dbReference>
<gene>
    <name evidence="2" type="ORF">K0O64_12040</name>
</gene>
<feature type="chain" id="PRO_5045895181" description="Secreted protein" evidence="1">
    <location>
        <begin position="33"/>
        <end position="169"/>
    </location>
</feature>
<accession>A0ABX8VSI3</accession>